<dbReference type="GO" id="GO:0005829">
    <property type="term" value="C:cytosol"/>
    <property type="evidence" value="ECO:0007669"/>
    <property type="project" value="TreeGrafter"/>
</dbReference>
<evidence type="ECO:0000259" key="4">
    <source>
        <dbReference type="SMART" id="SM01007"/>
    </source>
</evidence>
<accession>A0A1Y6CLH0</accession>
<keyword evidence="2" id="KW-0456">Lyase</keyword>
<dbReference type="SMART" id="SM01007">
    <property type="entry name" value="Aldolase_II"/>
    <property type="match status" value="1"/>
</dbReference>
<dbReference type="InterPro" id="IPR050197">
    <property type="entry name" value="Aldolase_class_II_sugar_metab"/>
</dbReference>
<dbReference type="InterPro" id="IPR001303">
    <property type="entry name" value="Aldolase_II/adducin_N"/>
</dbReference>
<dbReference type="STRING" id="560819.SAMN05428998_13439"/>
<organism evidence="5 6">
    <name type="scientific">Tistlia consotensis USBA 355</name>
    <dbReference type="NCBI Taxonomy" id="560819"/>
    <lineage>
        <taxon>Bacteria</taxon>
        <taxon>Pseudomonadati</taxon>
        <taxon>Pseudomonadota</taxon>
        <taxon>Alphaproteobacteria</taxon>
        <taxon>Rhodospirillales</taxon>
        <taxon>Rhodovibrionaceae</taxon>
        <taxon>Tistlia</taxon>
    </lineage>
</organism>
<dbReference type="InterPro" id="IPR036409">
    <property type="entry name" value="Aldolase_II/adducin_N_sf"/>
</dbReference>
<dbReference type="PANTHER" id="PTHR22789">
    <property type="entry name" value="FUCULOSE PHOSPHATE ALDOLASE"/>
    <property type="match status" value="1"/>
</dbReference>
<feature type="compositionally biased region" description="Basic and acidic residues" evidence="3">
    <location>
        <begin position="1"/>
        <end position="10"/>
    </location>
</feature>
<keyword evidence="1" id="KW-0479">Metal-binding</keyword>
<evidence type="ECO:0000313" key="6">
    <source>
        <dbReference type="Proteomes" id="UP000192917"/>
    </source>
</evidence>
<dbReference type="GO" id="GO:0016832">
    <property type="term" value="F:aldehyde-lyase activity"/>
    <property type="evidence" value="ECO:0007669"/>
    <property type="project" value="TreeGrafter"/>
</dbReference>
<dbReference type="GO" id="GO:0046872">
    <property type="term" value="F:metal ion binding"/>
    <property type="evidence" value="ECO:0007669"/>
    <property type="project" value="UniProtKB-KW"/>
</dbReference>
<dbReference type="GO" id="GO:0019323">
    <property type="term" value="P:pentose catabolic process"/>
    <property type="evidence" value="ECO:0007669"/>
    <property type="project" value="TreeGrafter"/>
</dbReference>
<dbReference type="AlphaFoldDB" id="A0A1Y6CLH0"/>
<name>A0A1Y6CLH0_9PROT</name>
<dbReference type="EMBL" id="FWZX01000034">
    <property type="protein sequence ID" value="SMF75560.1"/>
    <property type="molecule type" value="Genomic_DNA"/>
</dbReference>
<sequence>MCDRLQDDGSRGGASASAEDRGRPAPPADPALLDDLVAANRILARHGVVDAFGHVSVRHDKAPDRFLLSRNMAPGLVTGADIVEFDLDGTPVDAAGRRVYLERFLHGEIYRSRPDVQAVVHSHAPDLLPFGIVEGLALRPVWHMAGFLGDFARDGAGGGGGGEAGLPVFEIRETAGPASDLLIRDNALGRALAESLGGAPVALMRGHGATLVGESLAIAVFRSVYTKMNADVLLRALPFGPVTYLTAGEAAATTATNSGQVQRAWELWKREAGAPEG</sequence>
<evidence type="ECO:0000256" key="2">
    <source>
        <dbReference type="ARBA" id="ARBA00023239"/>
    </source>
</evidence>
<dbReference type="Proteomes" id="UP000192917">
    <property type="component" value="Unassembled WGS sequence"/>
</dbReference>
<evidence type="ECO:0000313" key="5">
    <source>
        <dbReference type="EMBL" id="SMF75560.1"/>
    </source>
</evidence>
<dbReference type="SUPFAM" id="SSF53639">
    <property type="entry name" value="AraD/HMP-PK domain-like"/>
    <property type="match status" value="1"/>
</dbReference>
<dbReference type="Pfam" id="PF00596">
    <property type="entry name" value="Aldolase_II"/>
    <property type="match status" value="1"/>
</dbReference>
<dbReference type="RefSeq" id="WP_085125880.1">
    <property type="nucleotide sequence ID" value="NZ_FWZX01000034.1"/>
</dbReference>
<keyword evidence="6" id="KW-1185">Reference proteome</keyword>
<dbReference type="PANTHER" id="PTHR22789:SF0">
    <property type="entry name" value="3-OXO-TETRONATE 4-PHOSPHATE DECARBOXYLASE-RELATED"/>
    <property type="match status" value="1"/>
</dbReference>
<protein>
    <submittedName>
        <fullName evidence="5">HCOMODA/2-hydroxy-3-carboxy-muconic semialdehyde decarboxylase</fullName>
    </submittedName>
</protein>
<evidence type="ECO:0000256" key="3">
    <source>
        <dbReference type="SAM" id="MobiDB-lite"/>
    </source>
</evidence>
<gene>
    <name evidence="5" type="ORF">SAMN05428998_13439</name>
</gene>
<dbReference type="Gene3D" id="3.40.225.10">
    <property type="entry name" value="Class II aldolase/adducin N-terminal domain"/>
    <property type="match status" value="1"/>
</dbReference>
<feature type="region of interest" description="Disordered" evidence="3">
    <location>
        <begin position="1"/>
        <end position="30"/>
    </location>
</feature>
<evidence type="ECO:0000256" key="1">
    <source>
        <dbReference type="ARBA" id="ARBA00022723"/>
    </source>
</evidence>
<feature type="domain" description="Class II aldolase/adducin N-terminal" evidence="4">
    <location>
        <begin position="34"/>
        <end position="234"/>
    </location>
</feature>
<reference evidence="5 6" key="1">
    <citation type="submission" date="2017-04" db="EMBL/GenBank/DDBJ databases">
        <authorList>
            <person name="Afonso C.L."/>
            <person name="Miller P.J."/>
            <person name="Scott M.A."/>
            <person name="Spackman E."/>
            <person name="Goraichik I."/>
            <person name="Dimitrov K.M."/>
            <person name="Suarez D.L."/>
            <person name="Swayne D.E."/>
        </authorList>
    </citation>
    <scope>NUCLEOTIDE SEQUENCE [LARGE SCALE GENOMIC DNA]</scope>
    <source>
        <strain evidence="5 6">USBA 355</strain>
    </source>
</reference>
<proteinExistence type="predicted"/>